<dbReference type="Pfam" id="PF19268">
    <property type="entry name" value="CIS_TMP"/>
    <property type="match status" value="1"/>
</dbReference>
<evidence type="ECO:0000313" key="1">
    <source>
        <dbReference type="EMBL" id="MFD2917662.1"/>
    </source>
</evidence>
<protein>
    <submittedName>
        <fullName evidence="1">Contractile injection system tape measure protein</fullName>
    </submittedName>
</protein>
<evidence type="ECO:0000313" key="2">
    <source>
        <dbReference type="Proteomes" id="UP001597548"/>
    </source>
</evidence>
<comment type="caution">
    <text evidence="1">The sequence shown here is derived from an EMBL/GenBank/DDBJ whole genome shotgun (WGS) entry which is preliminary data.</text>
</comment>
<gene>
    <name evidence="1" type="ORF">ACFS29_18565</name>
</gene>
<organism evidence="1 2">
    <name type="scientific">Psychroserpens luteus</name>
    <dbReference type="NCBI Taxonomy" id="1434066"/>
    <lineage>
        <taxon>Bacteria</taxon>
        <taxon>Pseudomonadati</taxon>
        <taxon>Bacteroidota</taxon>
        <taxon>Flavobacteriia</taxon>
        <taxon>Flavobacteriales</taxon>
        <taxon>Flavobacteriaceae</taxon>
        <taxon>Psychroserpens</taxon>
    </lineage>
</organism>
<dbReference type="RefSeq" id="WP_379660218.1">
    <property type="nucleotide sequence ID" value="NZ_JADILU010000009.1"/>
</dbReference>
<accession>A0ABW5ZXJ6</accession>
<reference evidence="2" key="1">
    <citation type="journal article" date="2019" name="Int. J. Syst. Evol. Microbiol.">
        <title>The Global Catalogue of Microorganisms (GCM) 10K type strain sequencing project: providing services to taxonomists for standard genome sequencing and annotation.</title>
        <authorList>
            <consortium name="The Broad Institute Genomics Platform"/>
            <consortium name="The Broad Institute Genome Sequencing Center for Infectious Disease"/>
            <person name="Wu L."/>
            <person name="Ma J."/>
        </authorList>
    </citation>
    <scope>NUCLEOTIDE SEQUENCE [LARGE SCALE GENOMIC DNA]</scope>
    <source>
        <strain evidence="2">KCTC 32514</strain>
    </source>
</reference>
<dbReference type="InterPro" id="IPR045538">
    <property type="entry name" value="CIS_TMP"/>
</dbReference>
<proteinExistence type="predicted"/>
<dbReference type="EMBL" id="JBHUOS010000015">
    <property type="protein sequence ID" value="MFD2917662.1"/>
    <property type="molecule type" value="Genomic_DNA"/>
</dbReference>
<sequence length="194" mass="22708">MKCQFHTLLHYDSTKPHKSNSNMNTEGDINFKIYNAGLIILWPFLVSYFDRLSLIENAKFIDKESRNKAVYLLQYLVYNEVNFPEHELLLNKLLVGMSKKEHLTFIEDVSEQEKETSQSLLNGLISNWEKVRSSTPEAIQETFLQREGLLKLSEDKIVLKVEKKGVDILLDTISWSISIVKLPWMSRPIYIEWL</sequence>
<dbReference type="Proteomes" id="UP001597548">
    <property type="component" value="Unassembled WGS sequence"/>
</dbReference>
<keyword evidence="2" id="KW-1185">Reference proteome</keyword>
<name>A0ABW5ZXJ6_9FLAO</name>